<dbReference type="VEuPathDB" id="MicrosporidiaDB:CWI39_2298p0020"/>
<evidence type="ECO:0000313" key="2">
    <source>
        <dbReference type="EMBL" id="TBT98739.1"/>
    </source>
</evidence>
<protein>
    <submittedName>
        <fullName evidence="2">Uncharacterized protein</fullName>
    </submittedName>
</protein>
<feature type="compositionally biased region" description="Basic and acidic residues" evidence="1">
    <location>
        <begin position="109"/>
        <end position="127"/>
    </location>
</feature>
<evidence type="ECO:0000256" key="1">
    <source>
        <dbReference type="SAM" id="MobiDB-lite"/>
    </source>
</evidence>
<gene>
    <name evidence="2" type="ORF">CWI39_2298p0020</name>
</gene>
<feature type="region of interest" description="Disordered" evidence="1">
    <location>
        <begin position="85"/>
        <end position="152"/>
    </location>
</feature>
<reference evidence="2 3" key="1">
    <citation type="submission" date="2017-12" db="EMBL/GenBank/DDBJ databases">
        <authorList>
            <person name="Pombert J.-F."/>
            <person name="Haag K.L."/>
            <person name="Ebert D."/>
        </authorList>
    </citation>
    <scope>NUCLEOTIDE SEQUENCE [LARGE SCALE GENOMIC DNA]</scope>
    <source>
        <strain evidence="2">IL-BN-2</strain>
    </source>
</reference>
<evidence type="ECO:0000313" key="3">
    <source>
        <dbReference type="Proteomes" id="UP000293045"/>
    </source>
</evidence>
<name>A0A4Q9KX61_9MICR</name>
<sequence>MPTYQSHTVKKIIYTFTSTLQYLKQEILHLSDPRKEQRIGDIVVILNKRNIKVGYHTVWKALNYEKYCNDKDMLEGMEGDILEGMESVNNKGNDYKGVSNSSNDYRGVSNKDSKSEGVSNKDSKSEGVNKLSSEQQGVNKLSNKQHPVNNTT</sequence>
<comment type="caution">
    <text evidence="2">The sequence shown here is derived from an EMBL/GenBank/DDBJ whole genome shotgun (WGS) entry which is preliminary data.</text>
</comment>
<feature type="non-terminal residue" evidence="2">
    <location>
        <position position="152"/>
    </location>
</feature>
<feature type="compositionally biased region" description="Polar residues" evidence="1">
    <location>
        <begin position="130"/>
        <end position="152"/>
    </location>
</feature>
<dbReference type="AlphaFoldDB" id="A0A4Q9KX61"/>
<organism evidence="2 3">
    <name type="scientific">Hamiltosporidium magnivora</name>
    <dbReference type="NCBI Taxonomy" id="148818"/>
    <lineage>
        <taxon>Eukaryota</taxon>
        <taxon>Fungi</taxon>
        <taxon>Fungi incertae sedis</taxon>
        <taxon>Microsporidia</taxon>
        <taxon>Dubosqiidae</taxon>
        <taxon>Hamiltosporidium</taxon>
    </lineage>
</organism>
<feature type="compositionally biased region" description="Polar residues" evidence="1">
    <location>
        <begin position="87"/>
        <end position="104"/>
    </location>
</feature>
<dbReference type="Proteomes" id="UP000293045">
    <property type="component" value="Unassembled WGS sequence"/>
</dbReference>
<dbReference type="EMBL" id="PIXR01002298">
    <property type="protein sequence ID" value="TBT98739.1"/>
    <property type="molecule type" value="Genomic_DNA"/>
</dbReference>
<proteinExistence type="predicted"/>
<accession>A0A4Q9KX61</accession>